<proteinExistence type="predicted"/>
<dbReference type="EMBL" id="PZQS01000010">
    <property type="protein sequence ID" value="PVD23002.1"/>
    <property type="molecule type" value="Genomic_DNA"/>
</dbReference>
<protein>
    <submittedName>
        <fullName evidence="2">Uncharacterized protein</fullName>
    </submittedName>
</protein>
<feature type="region of interest" description="Disordered" evidence="1">
    <location>
        <begin position="52"/>
        <end position="76"/>
    </location>
</feature>
<keyword evidence="3" id="KW-1185">Reference proteome</keyword>
<sequence length="76" mass="8037">MFVERSAAVKGGYAQAIPLKPCGCDAGGPEARVCLPLRAVMGPAHRSELAVSYLEPGRQSGRPTDKQAEKLGEKDI</sequence>
<organism evidence="2 3">
    <name type="scientific">Pomacea canaliculata</name>
    <name type="common">Golden apple snail</name>
    <dbReference type="NCBI Taxonomy" id="400727"/>
    <lineage>
        <taxon>Eukaryota</taxon>
        <taxon>Metazoa</taxon>
        <taxon>Spiralia</taxon>
        <taxon>Lophotrochozoa</taxon>
        <taxon>Mollusca</taxon>
        <taxon>Gastropoda</taxon>
        <taxon>Caenogastropoda</taxon>
        <taxon>Architaenioglossa</taxon>
        <taxon>Ampullarioidea</taxon>
        <taxon>Ampullariidae</taxon>
        <taxon>Pomacea</taxon>
    </lineage>
</organism>
<accession>A0A2T7NPC8</accession>
<evidence type="ECO:0000313" key="2">
    <source>
        <dbReference type="EMBL" id="PVD23002.1"/>
    </source>
</evidence>
<name>A0A2T7NPC8_POMCA</name>
<dbReference type="Proteomes" id="UP000245119">
    <property type="component" value="Linkage Group LG10"/>
</dbReference>
<gene>
    <name evidence="2" type="ORF">C0Q70_16263</name>
</gene>
<evidence type="ECO:0000256" key="1">
    <source>
        <dbReference type="SAM" id="MobiDB-lite"/>
    </source>
</evidence>
<dbReference type="AlphaFoldDB" id="A0A2T7NPC8"/>
<comment type="caution">
    <text evidence="2">The sequence shown here is derived from an EMBL/GenBank/DDBJ whole genome shotgun (WGS) entry which is preliminary data.</text>
</comment>
<evidence type="ECO:0000313" key="3">
    <source>
        <dbReference type="Proteomes" id="UP000245119"/>
    </source>
</evidence>
<feature type="compositionally biased region" description="Basic and acidic residues" evidence="1">
    <location>
        <begin position="63"/>
        <end position="76"/>
    </location>
</feature>
<reference evidence="2 3" key="1">
    <citation type="submission" date="2018-04" db="EMBL/GenBank/DDBJ databases">
        <title>The genome of golden apple snail Pomacea canaliculata provides insight into stress tolerance and invasive adaptation.</title>
        <authorList>
            <person name="Liu C."/>
            <person name="Liu B."/>
            <person name="Ren Y."/>
            <person name="Zhang Y."/>
            <person name="Wang H."/>
            <person name="Li S."/>
            <person name="Jiang F."/>
            <person name="Yin L."/>
            <person name="Zhang G."/>
            <person name="Qian W."/>
            <person name="Fan W."/>
        </authorList>
    </citation>
    <scope>NUCLEOTIDE SEQUENCE [LARGE SCALE GENOMIC DNA]</scope>
    <source>
        <strain evidence="2">SZHN2017</strain>
        <tissue evidence="2">Muscle</tissue>
    </source>
</reference>